<reference evidence="1 2" key="1">
    <citation type="submission" date="2020-08" db="EMBL/GenBank/DDBJ databases">
        <title>Genomic Encyclopedia of Type Strains, Phase IV (KMG-IV): sequencing the most valuable type-strain genomes for metagenomic binning, comparative biology and taxonomic classification.</title>
        <authorList>
            <person name="Goeker M."/>
        </authorList>
    </citation>
    <scope>NUCLEOTIDE SEQUENCE [LARGE SCALE GENOMIC DNA]</scope>
    <source>
        <strain evidence="1 2">DSM 27163</strain>
    </source>
</reference>
<dbReference type="AlphaFoldDB" id="A0A7W9EQR2"/>
<evidence type="ECO:0000313" key="1">
    <source>
        <dbReference type="EMBL" id="MBB5706947.1"/>
    </source>
</evidence>
<dbReference type="Proteomes" id="UP000537161">
    <property type="component" value="Unassembled WGS sequence"/>
</dbReference>
<comment type="caution">
    <text evidence="1">The sequence shown here is derived from an EMBL/GenBank/DDBJ whole genome shotgun (WGS) entry which is preliminary data.</text>
</comment>
<organism evidence="1 2">
    <name type="scientific">Sphingopyxis panaciterrulae</name>
    <dbReference type="NCBI Taxonomy" id="462372"/>
    <lineage>
        <taxon>Bacteria</taxon>
        <taxon>Pseudomonadati</taxon>
        <taxon>Pseudomonadota</taxon>
        <taxon>Alphaproteobacteria</taxon>
        <taxon>Sphingomonadales</taxon>
        <taxon>Sphingomonadaceae</taxon>
        <taxon>Sphingopyxis</taxon>
    </lineage>
</organism>
<dbReference type="RefSeq" id="WP_184098323.1">
    <property type="nucleotide sequence ID" value="NZ_JACIJH010000006.1"/>
</dbReference>
<keyword evidence="2" id="KW-1185">Reference proteome</keyword>
<accession>A0A7W9EQR2</accession>
<name>A0A7W9EQR2_9SPHN</name>
<proteinExistence type="predicted"/>
<gene>
    <name evidence="1" type="ORF">FHR21_002306</name>
</gene>
<evidence type="ECO:0000313" key="2">
    <source>
        <dbReference type="Proteomes" id="UP000537161"/>
    </source>
</evidence>
<sequence>MSDMEQRASGARELHRTIDFLGLRAHATTVGLIQLCEELMRLGILDAPALERIKDAIRMELTLSQARISNHTIFDETLRRRLDAIFPHCGGDKEPVGEIHDLEEALDPHATH</sequence>
<dbReference type="EMBL" id="JACIJH010000006">
    <property type="protein sequence ID" value="MBB5706947.1"/>
    <property type="molecule type" value="Genomic_DNA"/>
</dbReference>
<protein>
    <submittedName>
        <fullName evidence="1">Uncharacterized protein</fullName>
    </submittedName>
</protein>